<comment type="caution">
    <text evidence="2">The sequence shown here is derived from an EMBL/GenBank/DDBJ whole genome shotgun (WGS) entry which is preliminary data.</text>
</comment>
<accession>A0A4R1BBI5</accession>
<sequence>MPAFWKLFRFVALTWLLTNVFLPLCLICGLGGSLSGLSLKGWYALFGYSLVFSAPSLLLGWLALALLFRLRVRPISRYLLWLSVLVVLVYIMTNVWLAGFFDEAKTAWLVFSVAPVLALLLRLPAYQILLSASKP</sequence>
<name>A0A4R1BBI5_9BACT</name>
<feature type="transmembrane region" description="Helical" evidence="1">
    <location>
        <begin position="46"/>
        <end position="67"/>
    </location>
</feature>
<organism evidence="2 3">
    <name type="scientific">Flaviaesturariibacter flavus</name>
    <dbReference type="NCBI Taxonomy" id="2502780"/>
    <lineage>
        <taxon>Bacteria</taxon>
        <taxon>Pseudomonadati</taxon>
        <taxon>Bacteroidota</taxon>
        <taxon>Chitinophagia</taxon>
        <taxon>Chitinophagales</taxon>
        <taxon>Chitinophagaceae</taxon>
        <taxon>Flaviaestuariibacter</taxon>
    </lineage>
</organism>
<protein>
    <submittedName>
        <fullName evidence="2">Uncharacterized protein</fullName>
    </submittedName>
</protein>
<feature type="transmembrane region" description="Helical" evidence="1">
    <location>
        <begin position="79"/>
        <end position="101"/>
    </location>
</feature>
<keyword evidence="3" id="KW-1185">Reference proteome</keyword>
<evidence type="ECO:0000256" key="1">
    <source>
        <dbReference type="SAM" id="Phobius"/>
    </source>
</evidence>
<dbReference type="AlphaFoldDB" id="A0A4R1BBI5"/>
<gene>
    <name evidence="2" type="ORF">EPD60_09870</name>
</gene>
<dbReference type="EMBL" id="SJZI01000042">
    <property type="protein sequence ID" value="TCJ14298.1"/>
    <property type="molecule type" value="Genomic_DNA"/>
</dbReference>
<feature type="transmembrane region" description="Helical" evidence="1">
    <location>
        <begin position="107"/>
        <end position="125"/>
    </location>
</feature>
<keyword evidence="1" id="KW-1133">Transmembrane helix</keyword>
<dbReference type="RefSeq" id="WP_131449289.1">
    <property type="nucleotide sequence ID" value="NZ_SJZI01000042.1"/>
</dbReference>
<feature type="transmembrane region" description="Helical" evidence="1">
    <location>
        <begin position="12"/>
        <end position="34"/>
    </location>
</feature>
<proteinExistence type="predicted"/>
<keyword evidence="1" id="KW-0472">Membrane</keyword>
<evidence type="ECO:0000313" key="2">
    <source>
        <dbReference type="EMBL" id="TCJ14298.1"/>
    </source>
</evidence>
<evidence type="ECO:0000313" key="3">
    <source>
        <dbReference type="Proteomes" id="UP000295334"/>
    </source>
</evidence>
<dbReference type="Proteomes" id="UP000295334">
    <property type="component" value="Unassembled WGS sequence"/>
</dbReference>
<reference evidence="2 3" key="1">
    <citation type="submission" date="2019-03" db="EMBL/GenBank/DDBJ databases">
        <authorList>
            <person name="Kim M.K.M."/>
        </authorList>
    </citation>
    <scope>NUCLEOTIDE SEQUENCE [LARGE SCALE GENOMIC DNA]</scope>
    <source>
        <strain evidence="2 3">17J68-12</strain>
    </source>
</reference>
<keyword evidence="1" id="KW-0812">Transmembrane</keyword>